<reference evidence="5 6" key="1">
    <citation type="submission" date="2018-06" db="EMBL/GenBank/DDBJ databases">
        <title>Comparative genomics reveals the genomic features of Rhizophagus irregularis, R. cerebriforme, R. diaphanum and Gigaspora rosea, and their symbiotic lifestyle signature.</title>
        <authorList>
            <person name="Morin E."/>
            <person name="San Clemente H."/>
            <person name="Chen E.C.H."/>
            <person name="De La Providencia I."/>
            <person name="Hainaut M."/>
            <person name="Kuo A."/>
            <person name="Kohler A."/>
            <person name="Murat C."/>
            <person name="Tang N."/>
            <person name="Roy S."/>
            <person name="Loubradou J."/>
            <person name="Henrissat B."/>
            <person name="Grigoriev I.V."/>
            <person name="Corradi N."/>
            <person name="Roux C."/>
            <person name="Martin F.M."/>
        </authorList>
    </citation>
    <scope>NUCLEOTIDE SEQUENCE [LARGE SCALE GENOMIC DNA]</scope>
    <source>
        <strain evidence="5 6">DAOM 227022</strain>
    </source>
</reference>
<evidence type="ECO:0000256" key="1">
    <source>
        <dbReference type="ARBA" id="ARBA00004340"/>
    </source>
</evidence>
<dbReference type="Pfam" id="PF20147">
    <property type="entry name" value="Crinkler"/>
    <property type="match status" value="1"/>
</dbReference>
<gene>
    <name evidence="5" type="ORF">C1645_744169</name>
</gene>
<dbReference type="Proteomes" id="UP000265703">
    <property type="component" value="Unassembled WGS sequence"/>
</dbReference>
<dbReference type="InterPro" id="IPR045379">
    <property type="entry name" value="Crinkler_N"/>
</dbReference>
<comment type="caution">
    <text evidence="5">The sequence shown here is derived from an EMBL/GenBank/DDBJ whole genome shotgun (WGS) entry which is preliminary data.</text>
</comment>
<dbReference type="GO" id="GO:0005576">
    <property type="term" value="C:extracellular region"/>
    <property type="evidence" value="ECO:0007669"/>
    <property type="project" value="UniProtKB-SubCell"/>
</dbReference>
<dbReference type="GO" id="GO:0043657">
    <property type="term" value="C:host cell"/>
    <property type="evidence" value="ECO:0007669"/>
    <property type="project" value="UniProtKB-SubCell"/>
</dbReference>
<sequence>MSSIHLNCFLRGGTVNNIFDVKIDNNLSVGALKDQIRNVRQDLCQENFDLYEVNFFQPNFSIVSSVNSFAIRQGVFMVPQREISNYFSTLCINTLIERPPYPQENGEKENKKLELVNTKINVNIKEELGGVELLPLSKISKHFLFQPADEHIHIIVQHPVEMKEVHCTATYGRKSKKFQWTVTRRQITLSALKSQLRTCFTFPDGTEDEHIVINRECGGNEKEIICLVDNENLASVIWTQGFKTLFRLTADSYIDLPRFDKELADTANYEKILEHILKDIAMKHKTCIHVTSANEATRREFISSVLHGVASCYDGEVKIGDTIIIVTEAKREDINQGVG</sequence>
<dbReference type="OrthoDB" id="2367591at2759"/>
<evidence type="ECO:0000313" key="6">
    <source>
        <dbReference type="Proteomes" id="UP000265703"/>
    </source>
</evidence>
<evidence type="ECO:0000259" key="4">
    <source>
        <dbReference type="Pfam" id="PF20147"/>
    </source>
</evidence>
<proteinExistence type="predicted"/>
<dbReference type="EMBL" id="QKYT01000728">
    <property type="protein sequence ID" value="RIA81917.1"/>
    <property type="molecule type" value="Genomic_DNA"/>
</dbReference>
<feature type="domain" description="Crinkler effector protein N-terminal" evidence="4">
    <location>
        <begin position="4"/>
        <end position="88"/>
    </location>
</feature>
<keyword evidence="6" id="KW-1185">Reference proteome</keyword>
<accession>A0A397SD28</accession>
<organism evidence="5 6">
    <name type="scientific">Glomus cerebriforme</name>
    <dbReference type="NCBI Taxonomy" id="658196"/>
    <lineage>
        <taxon>Eukaryota</taxon>
        <taxon>Fungi</taxon>
        <taxon>Fungi incertae sedis</taxon>
        <taxon>Mucoromycota</taxon>
        <taxon>Glomeromycotina</taxon>
        <taxon>Glomeromycetes</taxon>
        <taxon>Glomerales</taxon>
        <taxon>Glomeraceae</taxon>
        <taxon>Glomus</taxon>
    </lineage>
</organism>
<evidence type="ECO:0000256" key="2">
    <source>
        <dbReference type="ARBA" id="ARBA00004613"/>
    </source>
</evidence>
<evidence type="ECO:0000313" key="5">
    <source>
        <dbReference type="EMBL" id="RIA81917.1"/>
    </source>
</evidence>
<dbReference type="AlphaFoldDB" id="A0A397SD28"/>
<protein>
    <recommendedName>
        <fullName evidence="4">Crinkler effector protein N-terminal domain-containing protein</fullName>
    </recommendedName>
</protein>
<evidence type="ECO:0000256" key="3">
    <source>
        <dbReference type="ARBA" id="ARBA00022525"/>
    </source>
</evidence>
<comment type="subcellular location">
    <subcellularLocation>
        <location evidence="1">Host cell</location>
    </subcellularLocation>
    <subcellularLocation>
        <location evidence="2">Secreted</location>
    </subcellularLocation>
</comment>
<keyword evidence="3" id="KW-0964">Secreted</keyword>
<name>A0A397SD28_9GLOM</name>